<dbReference type="AlphaFoldDB" id="A0AAV2GK66"/>
<dbReference type="Pfam" id="PF13920">
    <property type="entry name" value="zf-C3HC4_3"/>
    <property type="match status" value="1"/>
</dbReference>
<sequence length="315" mass="34282">MAIQAQFYGSQEWPAVENGFIAGGGLVNNNSCFSINNLEQKQQQFYNSNIQQQQQQQQQSNGGNLINNNNNGFFVSKIEEEKPAPSSAGFPIIPSTTHGSRVNPGLNSMAAYEQKQRQEIDQYIRAQNERLRQMLQEQRNQQLSLLLKTIESRAAALLREKDEEIARAAKRSADLETFLGKLEMENQAWQRTARESEAIAVSLSHTLAQARENPSLMMPNNNVNDGGSGGGAAAGDAGSCCYDDEEGGNATRRRKSGGNGNGNGVALCKSCEARGACVLFLPCKHLCSCNGCDAFLDRCPLCQAPKKATIEALMG</sequence>
<evidence type="ECO:0000256" key="1">
    <source>
        <dbReference type="ARBA" id="ARBA00022723"/>
    </source>
</evidence>
<evidence type="ECO:0008006" key="7">
    <source>
        <dbReference type="Google" id="ProtNLM"/>
    </source>
</evidence>
<evidence type="ECO:0000256" key="2">
    <source>
        <dbReference type="ARBA" id="ARBA00022771"/>
    </source>
</evidence>
<keyword evidence="2" id="KW-0863">Zinc-finger</keyword>
<reference evidence="5 6" key="1">
    <citation type="submission" date="2024-04" db="EMBL/GenBank/DDBJ databases">
        <authorList>
            <person name="Fracassetti M."/>
        </authorList>
    </citation>
    <scope>NUCLEOTIDE SEQUENCE [LARGE SCALE GENOMIC DNA]</scope>
</reference>
<dbReference type="GO" id="GO:0004842">
    <property type="term" value="F:ubiquitin-protein transferase activity"/>
    <property type="evidence" value="ECO:0007669"/>
    <property type="project" value="TreeGrafter"/>
</dbReference>
<dbReference type="GO" id="GO:0008270">
    <property type="term" value="F:zinc ion binding"/>
    <property type="evidence" value="ECO:0007669"/>
    <property type="project" value="UniProtKB-KW"/>
</dbReference>
<dbReference type="PANTHER" id="PTHR42647:SF6">
    <property type="entry name" value="RING-TYPE DOMAIN-CONTAINING PROTEIN"/>
    <property type="match status" value="1"/>
</dbReference>
<evidence type="ECO:0000256" key="3">
    <source>
        <dbReference type="ARBA" id="ARBA00022833"/>
    </source>
</evidence>
<keyword evidence="3" id="KW-0862">Zinc</keyword>
<keyword evidence="6" id="KW-1185">Reference proteome</keyword>
<organism evidence="5 6">
    <name type="scientific">Linum trigynum</name>
    <dbReference type="NCBI Taxonomy" id="586398"/>
    <lineage>
        <taxon>Eukaryota</taxon>
        <taxon>Viridiplantae</taxon>
        <taxon>Streptophyta</taxon>
        <taxon>Embryophyta</taxon>
        <taxon>Tracheophyta</taxon>
        <taxon>Spermatophyta</taxon>
        <taxon>Magnoliopsida</taxon>
        <taxon>eudicotyledons</taxon>
        <taxon>Gunneridae</taxon>
        <taxon>Pentapetalae</taxon>
        <taxon>rosids</taxon>
        <taxon>fabids</taxon>
        <taxon>Malpighiales</taxon>
        <taxon>Linaceae</taxon>
        <taxon>Linum</taxon>
    </lineage>
</organism>
<evidence type="ECO:0000313" key="6">
    <source>
        <dbReference type="Proteomes" id="UP001497516"/>
    </source>
</evidence>
<accession>A0AAV2GK66</accession>
<dbReference type="PIRSF" id="PIRSF036836">
    <property type="entry name" value="RNase_bind_SBP1"/>
    <property type="match status" value="1"/>
</dbReference>
<keyword evidence="1" id="KW-0479">Metal-binding</keyword>
<dbReference type="Gene3D" id="3.30.40.10">
    <property type="entry name" value="Zinc/RING finger domain, C3HC4 (zinc finger)"/>
    <property type="match status" value="1"/>
</dbReference>
<evidence type="ECO:0000313" key="5">
    <source>
        <dbReference type="EMBL" id="CAL1410233.1"/>
    </source>
</evidence>
<protein>
    <recommendedName>
        <fullName evidence="7">BOI-related E3 ubiquitin-protein ligase 3</fullName>
    </recommendedName>
</protein>
<feature type="coiled-coil region" evidence="4">
    <location>
        <begin position="109"/>
        <end position="167"/>
    </location>
</feature>
<proteinExistence type="predicted"/>
<gene>
    <name evidence="5" type="ORF">LTRI10_LOCUS49668</name>
</gene>
<name>A0AAV2GK66_9ROSI</name>
<dbReference type="EMBL" id="OZ034822">
    <property type="protein sequence ID" value="CAL1410233.1"/>
    <property type="molecule type" value="Genomic_DNA"/>
</dbReference>
<dbReference type="Proteomes" id="UP001497516">
    <property type="component" value="Chromosome 9"/>
</dbReference>
<evidence type="ECO:0000256" key="4">
    <source>
        <dbReference type="SAM" id="Coils"/>
    </source>
</evidence>
<keyword evidence="4" id="KW-0175">Coiled coil</keyword>
<dbReference type="InterPro" id="IPR013083">
    <property type="entry name" value="Znf_RING/FYVE/PHD"/>
</dbReference>
<dbReference type="PANTHER" id="PTHR42647">
    <property type="entry name" value="SBP (S-RIBONUCLEASE BINDING PROTEIN) FAMILY PROTEIN"/>
    <property type="match status" value="1"/>
</dbReference>
<dbReference type="FunFam" id="3.30.40.10:FF:000239">
    <property type="entry name" value="probable BOI-related E3 ubiquitin-protein ligase 2"/>
    <property type="match status" value="1"/>
</dbReference>